<evidence type="ECO:0000256" key="2">
    <source>
        <dbReference type="ARBA" id="ARBA00006115"/>
    </source>
</evidence>
<dbReference type="InterPro" id="IPR005835">
    <property type="entry name" value="NTP_transferase_dom"/>
</dbReference>
<protein>
    <recommendedName>
        <fullName evidence="3">mannose-1-phosphate guanylyltransferase</fullName>
        <ecNumber evidence="3">2.7.7.13</ecNumber>
    </recommendedName>
</protein>
<dbReference type="SUPFAM" id="SSF51182">
    <property type="entry name" value="RmlC-like cupins"/>
    <property type="match status" value="1"/>
</dbReference>
<dbReference type="InterPro" id="IPR029044">
    <property type="entry name" value="Nucleotide-diphossugar_trans"/>
</dbReference>
<dbReference type="UniPathway" id="UPA00126">
    <property type="reaction ID" value="UER00930"/>
</dbReference>
<dbReference type="Pfam" id="PF01050">
    <property type="entry name" value="MannoseP_isomer"/>
    <property type="match status" value="1"/>
</dbReference>
<evidence type="ECO:0000256" key="1">
    <source>
        <dbReference type="ARBA" id="ARBA00004823"/>
    </source>
</evidence>
<sequence length="475" mass="52628">MLTPVILAGGNGTRLWPLSRRDTPKQFLPLLERRSMLQATLARLDGLTTARPIVVCADAHRFLVAEQLRDSGVEADIVLEPEGRDTAPAIALAALCQQARETDDGADRGPLLVLPADHHIADVAAFREAVERALPATEQGAFATFGIVPRHPETGYGYLEVDDITAGLQPLRRFVEKPDATRAKAFLEAGRYLWNSGMFLMHGYRYLQALARLRPAMHDAVTAAWAARRTDLDFLRPDAATFAACERESVDYAVMEHVDDAVAVALDAGWSDVGSFQALWDIAEKDADGNVLRGDTLAEATRDTWVQSQSRLVATLGIEGLVVVETADSVLVADRRHAQDIKTLVARLDAQGRCESAAHRCVYRPWGSYESLENGPRFQVKHIRVRPGARLSLQRHHHRAEHWVVVSGTARVTRGEEDFLLSENQSVYIPLGVEHRLENPGRIDLEMIEIQSGAYLGEDDIVRLDDDYRRDANGE</sequence>
<dbReference type="OrthoDB" id="9806359at2"/>
<dbReference type="CDD" id="cd02509">
    <property type="entry name" value="GDP-M1P_Guanylyltransferase"/>
    <property type="match status" value="1"/>
</dbReference>
<evidence type="ECO:0000256" key="6">
    <source>
        <dbReference type="ARBA" id="ARBA00022741"/>
    </source>
</evidence>
<keyword evidence="7" id="KW-0342">GTP-binding</keyword>
<dbReference type="Gene3D" id="2.60.120.10">
    <property type="entry name" value="Jelly Rolls"/>
    <property type="match status" value="1"/>
</dbReference>
<gene>
    <name evidence="13" type="ordered locus">Csal_1774</name>
</gene>
<keyword evidence="5 13" id="KW-0548">Nucleotidyltransferase</keyword>
<evidence type="ECO:0000256" key="7">
    <source>
        <dbReference type="ARBA" id="ARBA00023134"/>
    </source>
</evidence>
<dbReference type="KEGG" id="csa:Csal_1774"/>
<name>Q1QWN2_CHRI1</name>
<dbReference type="InterPro" id="IPR014710">
    <property type="entry name" value="RmlC-like_jellyroll"/>
</dbReference>
<keyword evidence="6" id="KW-0547">Nucleotide-binding</keyword>
<dbReference type="GO" id="GO:0000271">
    <property type="term" value="P:polysaccharide biosynthetic process"/>
    <property type="evidence" value="ECO:0007669"/>
    <property type="project" value="InterPro"/>
</dbReference>
<dbReference type="Proteomes" id="UP000000239">
    <property type="component" value="Chromosome"/>
</dbReference>
<keyword evidence="13" id="KW-0413">Isomerase</keyword>
<dbReference type="GO" id="GO:0005525">
    <property type="term" value="F:GTP binding"/>
    <property type="evidence" value="ECO:0007669"/>
    <property type="project" value="UniProtKB-KW"/>
</dbReference>
<feature type="domain" description="Nucleotidyl transferase" evidence="10">
    <location>
        <begin position="4"/>
        <end position="287"/>
    </location>
</feature>
<dbReference type="Pfam" id="PF22640">
    <property type="entry name" value="ManC_GMP_beta-helix"/>
    <property type="match status" value="1"/>
</dbReference>
<dbReference type="HOGENOM" id="CLU_035527_1_0_6"/>
<evidence type="ECO:0000256" key="8">
    <source>
        <dbReference type="ARBA" id="ARBA00047343"/>
    </source>
</evidence>
<feature type="domain" description="Mannose-6-phosphate isomerase type II C-terminal" evidence="11">
    <location>
        <begin position="352"/>
        <end position="466"/>
    </location>
</feature>
<dbReference type="InterPro" id="IPR049577">
    <property type="entry name" value="GMPP_N"/>
</dbReference>
<comment type="catalytic activity">
    <reaction evidence="8">
        <text>alpha-D-mannose 1-phosphate + GTP + H(+) = GDP-alpha-D-mannose + diphosphate</text>
        <dbReference type="Rhea" id="RHEA:15229"/>
        <dbReference type="ChEBI" id="CHEBI:15378"/>
        <dbReference type="ChEBI" id="CHEBI:33019"/>
        <dbReference type="ChEBI" id="CHEBI:37565"/>
        <dbReference type="ChEBI" id="CHEBI:57527"/>
        <dbReference type="ChEBI" id="CHEBI:58409"/>
        <dbReference type="EC" id="2.7.7.13"/>
    </reaction>
</comment>
<dbReference type="FunFam" id="3.90.550.10:FF:000046">
    <property type="entry name" value="Mannose-1-phosphate guanylyltransferase (GDP)"/>
    <property type="match status" value="1"/>
</dbReference>
<evidence type="ECO:0000313" key="13">
    <source>
        <dbReference type="EMBL" id="ABE59126.1"/>
    </source>
</evidence>
<dbReference type="RefSeq" id="WP_011507072.1">
    <property type="nucleotide sequence ID" value="NC_007963.1"/>
</dbReference>
<keyword evidence="14" id="KW-1185">Reference proteome</keyword>
<dbReference type="PANTHER" id="PTHR46390">
    <property type="entry name" value="MANNOSE-1-PHOSPHATE GUANYLYLTRANSFERASE"/>
    <property type="match status" value="1"/>
</dbReference>
<dbReference type="EC" id="2.7.7.13" evidence="3"/>
<dbReference type="InterPro" id="IPR001538">
    <property type="entry name" value="Man6P_isomerase-2_C"/>
</dbReference>
<reference evidence="13 14" key="1">
    <citation type="journal article" date="2011" name="Stand. Genomic Sci.">
        <title>Complete genome sequence of the halophilic and highly halotolerant Chromohalobacter salexigens type strain (1H11(T)).</title>
        <authorList>
            <person name="Copeland A."/>
            <person name="O'Connor K."/>
            <person name="Lucas S."/>
            <person name="Lapidus A."/>
            <person name="Berry K.W."/>
            <person name="Detter J.C."/>
            <person name="Del Rio T.G."/>
            <person name="Hammon N."/>
            <person name="Dalin E."/>
            <person name="Tice H."/>
            <person name="Pitluck S."/>
            <person name="Bruce D."/>
            <person name="Goodwin L."/>
            <person name="Han C."/>
            <person name="Tapia R."/>
            <person name="Saunders E."/>
            <person name="Schmutz J."/>
            <person name="Brettin T."/>
            <person name="Larimer F."/>
            <person name="Land M."/>
            <person name="Hauser L."/>
            <person name="Vargas C."/>
            <person name="Nieto J.J."/>
            <person name="Kyrpides N.C."/>
            <person name="Ivanova N."/>
            <person name="Goker M."/>
            <person name="Klenk H.P."/>
            <person name="Csonka L.N."/>
            <person name="Woyke T."/>
        </authorList>
    </citation>
    <scope>NUCLEOTIDE SEQUENCE [LARGE SCALE GENOMIC DNA]</scope>
    <source>
        <strain evidence="14">ATCC BAA-138 / DSM 3043 / CIP 106854 / NCIMB 13768 / 1H11</strain>
    </source>
</reference>
<proteinExistence type="inferred from homology"/>
<dbReference type="PANTHER" id="PTHR46390:SF1">
    <property type="entry name" value="MANNOSE-1-PHOSPHATE GUANYLYLTRANSFERASE"/>
    <property type="match status" value="1"/>
</dbReference>
<dbReference type="Pfam" id="PF00483">
    <property type="entry name" value="NTP_transferase"/>
    <property type="match status" value="1"/>
</dbReference>
<dbReference type="InterPro" id="IPR054566">
    <property type="entry name" value="ManC/GMP-like_b-helix"/>
</dbReference>
<dbReference type="SUPFAM" id="SSF53448">
    <property type="entry name" value="Nucleotide-diphospho-sugar transferases"/>
    <property type="match status" value="1"/>
</dbReference>
<dbReference type="FunFam" id="2.60.120.10:FF:000032">
    <property type="entry name" value="Mannose-1-phosphate guanylyltransferase/mannose-6-phosphate isomerase"/>
    <property type="match status" value="1"/>
</dbReference>
<comment type="pathway">
    <text evidence="1">Nucleotide-sugar biosynthesis; GDP-alpha-D-mannose biosynthesis; GDP-alpha-D-mannose from alpha-D-mannose 1-phosphate (GTP route): step 1/1.</text>
</comment>
<dbReference type="InterPro" id="IPR006375">
    <property type="entry name" value="Man1P_GuaTrfase/Man6P_Isoase"/>
</dbReference>
<dbReference type="CDD" id="cd02213">
    <property type="entry name" value="cupin_PMI_typeII_C"/>
    <property type="match status" value="1"/>
</dbReference>
<keyword evidence="4 13" id="KW-0808">Transferase</keyword>
<dbReference type="InterPro" id="IPR011051">
    <property type="entry name" value="RmlC_Cupin_sf"/>
</dbReference>
<feature type="domain" description="MannoseP isomerase/GMP-like beta-helix" evidence="12">
    <location>
        <begin position="301"/>
        <end position="348"/>
    </location>
</feature>
<dbReference type="NCBIfam" id="TIGR01479">
    <property type="entry name" value="GMP_PMI"/>
    <property type="match status" value="1"/>
</dbReference>
<dbReference type="eggNOG" id="COG0836">
    <property type="taxonomic scope" value="Bacteria"/>
</dbReference>
<dbReference type="InterPro" id="IPR051161">
    <property type="entry name" value="Mannose-6P_isomerase_type2"/>
</dbReference>
<evidence type="ECO:0000313" key="14">
    <source>
        <dbReference type="Proteomes" id="UP000000239"/>
    </source>
</evidence>
<dbReference type="GeneID" id="95334486"/>
<evidence type="ECO:0000259" key="11">
    <source>
        <dbReference type="Pfam" id="PF01050"/>
    </source>
</evidence>
<organism evidence="13 14">
    <name type="scientific">Chromohalobacter israelensis (strain ATCC BAA-138 / DSM 3043 / CIP 106854 / NCIMB 13768 / 1H11)</name>
    <name type="common">Chromohalobacter salexigens</name>
    <dbReference type="NCBI Taxonomy" id="290398"/>
    <lineage>
        <taxon>Bacteria</taxon>
        <taxon>Pseudomonadati</taxon>
        <taxon>Pseudomonadota</taxon>
        <taxon>Gammaproteobacteria</taxon>
        <taxon>Oceanospirillales</taxon>
        <taxon>Halomonadaceae</taxon>
        <taxon>Chromohalobacter</taxon>
    </lineage>
</organism>
<dbReference type="GO" id="GO:0004475">
    <property type="term" value="F:mannose-1-phosphate guanylyltransferase (GTP) activity"/>
    <property type="evidence" value="ECO:0007669"/>
    <property type="project" value="UniProtKB-EC"/>
</dbReference>
<evidence type="ECO:0000256" key="9">
    <source>
        <dbReference type="RuleBase" id="RU004190"/>
    </source>
</evidence>
<evidence type="ECO:0000256" key="5">
    <source>
        <dbReference type="ARBA" id="ARBA00022695"/>
    </source>
</evidence>
<dbReference type="GO" id="GO:0016853">
    <property type="term" value="F:isomerase activity"/>
    <property type="evidence" value="ECO:0007669"/>
    <property type="project" value="UniProtKB-KW"/>
</dbReference>
<dbReference type="GO" id="GO:0009298">
    <property type="term" value="P:GDP-mannose biosynthetic process"/>
    <property type="evidence" value="ECO:0007669"/>
    <property type="project" value="UniProtKB-UniPathway"/>
</dbReference>
<comment type="similarity">
    <text evidence="2 9">Belongs to the mannose-6-phosphate isomerase type 2 family.</text>
</comment>
<dbReference type="AlphaFoldDB" id="Q1QWN2"/>
<dbReference type="EMBL" id="CP000285">
    <property type="protein sequence ID" value="ABE59126.1"/>
    <property type="molecule type" value="Genomic_DNA"/>
</dbReference>
<evidence type="ECO:0000259" key="10">
    <source>
        <dbReference type="Pfam" id="PF00483"/>
    </source>
</evidence>
<evidence type="ECO:0000256" key="4">
    <source>
        <dbReference type="ARBA" id="ARBA00022679"/>
    </source>
</evidence>
<dbReference type="STRING" id="290398.Csal_1774"/>
<dbReference type="eggNOG" id="COG0662">
    <property type="taxonomic scope" value="Bacteria"/>
</dbReference>
<evidence type="ECO:0000256" key="3">
    <source>
        <dbReference type="ARBA" id="ARBA00012387"/>
    </source>
</evidence>
<dbReference type="Gene3D" id="3.90.550.10">
    <property type="entry name" value="Spore Coat Polysaccharide Biosynthesis Protein SpsA, Chain A"/>
    <property type="match status" value="1"/>
</dbReference>
<accession>Q1QWN2</accession>
<evidence type="ECO:0000259" key="12">
    <source>
        <dbReference type="Pfam" id="PF22640"/>
    </source>
</evidence>